<proteinExistence type="predicted"/>
<sequence>MTYSHIHRPFLLAALLLVALAACSKTDEVRINARTQASLTASVDQMRAGITDRAELDKLELALSDVARFSIDPMTVMNEATRGRMPTREEVFERVKKRVDGLSRPELMALAGSLRRQYEQKLASDDKTLQELRGRRQQVERAAEKMARFAVVAADYANQGGDLNLLSGGMLHLKLTVQNDLDVPVSKAVMMVNFGPDRALTPWLSQRVEKTFDTPLLPGKTAQVEVFSVFGGTAEGAANIKPVLDAAVLELSSPDGKIIASAPRWGQGDATMLNVLEVASDYIRKQLELSPDLARTPGI</sequence>
<dbReference type="RefSeq" id="WP_267122659.1">
    <property type="nucleotide sequence ID" value="NZ_JANFWR010000010.1"/>
</dbReference>
<evidence type="ECO:0000313" key="3">
    <source>
        <dbReference type="Proteomes" id="UP001320843"/>
    </source>
</evidence>
<evidence type="ECO:0000313" key="2">
    <source>
        <dbReference type="EMBL" id="MCW0399251.1"/>
    </source>
</evidence>
<evidence type="ECO:0008006" key="4">
    <source>
        <dbReference type="Google" id="ProtNLM"/>
    </source>
</evidence>
<reference evidence="2 3" key="1">
    <citation type="submission" date="2022-06" db="EMBL/GenBank/DDBJ databases">
        <title>Dynamics of rice microbiomes reveals core vertical transmitted seed endophytes.</title>
        <authorList>
            <person name="Liao K."/>
            <person name="Zhang X."/>
        </authorList>
    </citation>
    <scope>NUCLEOTIDE SEQUENCE [LARGE SCALE GENOMIC DNA]</scope>
    <source>
        <strain evidence="2 3">YT10-10-1</strain>
    </source>
</reference>
<feature type="signal peptide" evidence="1">
    <location>
        <begin position="1"/>
        <end position="21"/>
    </location>
</feature>
<dbReference type="Proteomes" id="UP001320843">
    <property type="component" value="Unassembled WGS sequence"/>
</dbReference>
<feature type="chain" id="PRO_5045249214" description="Lipoprotein" evidence="1">
    <location>
        <begin position="22"/>
        <end position="299"/>
    </location>
</feature>
<accession>A0ABT3DUS2</accession>
<keyword evidence="3" id="KW-1185">Reference proteome</keyword>
<evidence type="ECO:0000256" key="1">
    <source>
        <dbReference type="SAM" id="SignalP"/>
    </source>
</evidence>
<protein>
    <recommendedName>
        <fullName evidence="4">Lipoprotein</fullName>
    </recommendedName>
</protein>
<name>A0ABT3DUS2_9XANT</name>
<comment type="caution">
    <text evidence="2">The sequence shown here is derived from an EMBL/GenBank/DDBJ whole genome shotgun (WGS) entry which is preliminary data.</text>
</comment>
<keyword evidence="1" id="KW-0732">Signal</keyword>
<gene>
    <name evidence="2" type="ORF">NB700_001807</name>
</gene>
<dbReference type="EMBL" id="JANFWR010000010">
    <property type="protein sequence ID" value="MCW0399251.1"/>
    <property type="molecule type" value="Genomic_DNA"/>
</dbReference>
<organism evidence="2 3">
    <name type="scientific">Xanthomonas sacchari</name>
    <dbReference type="NCBI Taxonomy" id="56458"/>
    <lineage>
        <taxon>Bacteria</taxon>
        <taxon>Pseudomonadati</taxon>
        <taxon>Pseudomonadota</taxon>
        <taxon>Gammaproteobacteria</taxon>
        <taxon>Lysobacterales</taxon>
        <taxon>Lysobacteraceae</taxon>
        <taxon>Xanthomonas</taxon>
    </lineage>
</organism>